<gene>
    <name evidence="2" type="ORF">GCM10009819_07810</name>
</gene>
<dbReference type="InterPro" id="IPR024507">
    <property type="entry name" value="AtzH-like"/>
</dbReference>
<dbReference type="Pfam" id="PF01425">
    <property type="entry name" value="Amidase"/>
    <property type="match status" value="1"/>
</dbReference>
<dbReference type="PANTHER" id="PTHR46310:SF7">
    <property type="entry name" value="AMIDASE 1"/>
    <property type="match status" value="1"/>
</dbReference>
<comment type="caution">
    <text evidence="2">The sequence shown here is derived from an EMBL/GenBank/DDBJ whole genome shotgun (WGS) entry which is preliminary data.</text>
</comment>
<proteinExistence type="predicted"/>
<evidence type="ECO:0000313" key="2">
    <source>
        <dbReference type="EMBL" id="GAA2026970.1"/>
    </source>
</evidence>
<dbReference type="InterPro" id="IPR023631">
    <property type="entry name" value="Amidase_dom"/>
</dbReference>
<evidence type="ECO:0000259" key="1">
    <source>
        <dbReference type="Pfam" id="PF01425"/>
    </source>
</evidence>
<dbReference type="InterPro" id="IPR036928">
    <property type="entry name" value="AS_sf"/>
</dbReference>
<dbReference type="SUPFAM" id="SSF75304">
    <property type="entry name" value="Amidase signature (AS) enzymes"/>
    <property type="match status" value="1"/>
</dbReference>
<evidence type="ECO:0000313" key="3">
    <source>
        <dbReference type="Proteomes" id="UP001501196"/>
    </source>
</evidence>
<dbReference type="Proteomes" id="UP001501196">
    <property type="component" value="Unassembled WGS sequence"/>
</dbReference>
<reference evidence="3" key="1">
    <citation type="journal article" date="2019" name="Int. J. Syst. Evol. Microbiol.">
        <title>The Global Catalogue of Microorganisms (GCM) 10K type strain sequencing project: providing services to taxonomists for standard genome sequencing and annotation.</title>
        <authorList>
            <consortium name="The Broad Institute Genomics Platform"/>
            <consortium name="The Broad Institute Genome Sequencing Center for Infectious Disease"/>
            <person name="Wu L."/>
            <person name="Ma J."/>
        </authorList>
    </citation>
    <scope>NUCLEOTIDE SEQUENCE [LARGE SCALE GENOMIC DNA]</scope>
    <source>
        <strain evidence="3">JCM 15672</strain>
    </source>
</reference>
<accession>A0ABP5FHK1</accession>
<dbReference type="RefSeq" id="WP_344369601.1">
    <property type="nucleotide sequence ID" value="NZ_BAAAPW010000001.1"/>
</dbReference>
<sequence length="523" mass="55117">MAEPVLPPGVPLELTRSFLRYERALAENDLTVLDELFLDDESTTRTDPDGILVGHAAISAFRARRGGISARALAQVEYRPLAEHVAVMVARSEYAAGGFGTQTQVWVRSESGWRIAVAHVMPRPATIDGTIWRVAGDPLVAGTASGRLVGHRVAVKDVFAVAGNPIGAGNPARLREAAPQQRSADAVVQLTDAGADILGIARTDEFAFSLDGANVHYGTPPNAAAPGALPGGSSSGPASAVALGLADIGLATDTAGSIRVPASYQGIWGIRTTHGTLSTRGLLPLADSFDTVGWLTRDAATLELLADQFAPSRDCSSPTDLVVPVDLLAECEPSVVSAFESFLGVLTASAAVSGIRTIRLGDVDERRETFSLIQSAEAWRHHGDWITRHPGALDSAIEARFRAGAAVTDSEESAARRRMQRLRRRTHAALEHGVLMFPATTGPAPRLGMSGPDVERARVRTLRLTTVAAIAGAPAVSAPLLRVPGTARDEPVGVSFVGSLHHDRPLVQLARAVARALDPQEDQ</sequence>
<feature type="domain" description="Amidase" evidence="1">
    <location>
        <begin position="142"/>
        <end position="504"/>
    </location>
</feature>
<organism evidence="2 3">
    <name type="scientific">Agromyces tropicus</name>
    <dbReference type="NCBI Taxonomy" id="555371"/>
    <lineage>
        <taxon>Bacteria</taxon>
        <taxon>Bacillati</taxon>
        <taxon>Actinomycetota</taxon>
        <taxon>Actinomycetes</taxon>
        <taxon>Micrococcales</taxon>
        <taxon>Microbacteriaceae</taxon>
        <taxon>Agromyces</taxon>
    </lineage>
</organism>
<dbReference type="SUPFAM" id="SSF54427">
    <property type="entry name" value="NTF2-like"/>
    <property type="match status" value="1"/>
</dbReference>
<dbReference type="EMBL" id="BAAAPW010000001">
    <property type="protein sequence ID" value="GAA2026970.1"/>
    <property type="molecule type" value="Genomic_DNA"/>
</dbReference>
<dbReference type="InterPro" id="IPR032710">
    <property type="entry name" value="NTF2-like_dom_sf"/>
</dbReference>
<dbReference type="Pfam" id="PF11533">
    <property type="entry name" value="AtzH-like"/>
    <property type="match status" value="1"/>
</dbReference>
<name>A0ABP5FHK1_9MICO</name>
<keyword evidence="3" id="KW-1185">Reference proteome</keyword>
<dbReference type="PROSITE" id="PS00571">
    <property type="entry name" value="AMIDASES"/>
    <property type="match status" value="1"/>
</dbReference>
<dbReference type="InterPro" id="IPR020556">
    <property type="entry name" value="Amidase_CS"/>
</dbReference>
<dbReference type="PANTHER" id="PTHR46310">
    <property type="entry name" value="AMIDASE 1"/>
    <property type="match status" value="1"/>
</dbReference>
<dbReference type="Gene3D" id="3.10.450.50">
    <property type="match status" value="1"/>
</dbReference>
<dbReference type="Gene3D" id="3.90.1300.10">
    <property type="entry name" value="Amidase signature (AS) domain"/>
    <property type="match status" value="1"/>
</dbReference>
<protein>
    <recommendedName>
        <fullName evidence="1">Amidase domain-containing protein</fullName>
    </recommendedName>
</protein>